<evidence type="ECO:0000313" key="3">
    <source>
        <dbReference type="EMBL" id="KYK58929.1"/>
    </source>
</evidence>
<dbReference type="Proteomes" id="UP000076580">
    <property type="component" value="Chromosome 01"/>
</dbReference>
<proteinExistence type="predicted"/>
<organism evidence="3 4">
    <name type="scientific">Drechmeria coniospora</name>
    <name type="common">Nematophagous fungus</name>
    <name type="synonym">Meria coniospora</name>
    <dbReference type="NCBI Taxonomy" id="98403"/>
    <lineage>
        <taxon>Eukaryota</taxon>
        <taxon>Fungi</taxon>
        <taxon>Dikarya</taxon>
        <taxon>Ascomycota</taxon>
        <taxon>Pezizomycotina</taxon>
        <taxon>Sordariomycetes</taxon>
        <taxon>Hypocreomycetidae</taxon>
        <taxon>Hypocreales</taxon>
        <taxon>Ophiocordycipitaceae</taxon>
        <taxon>Drechmeria</taxon>
    </lineage>
</organism>
<feature type="signal peptide" evidence="2">
    <location>
        <begin position="1"/>
        <end position="20"/>
    </location>
</feature>
<evidence type="ECO:0008006" key="5">
    <source>
        <dbReference type="Google" id="ProtNLM"/>
    </source>
</evidence>
<accession>A0A151GP90</accession>
<gene>
    <name evidence="3" type="ORF">DCS_00056</name>
</gene>
<comment type="caution">
    <text evidence="3">The sequence shown here is derived from an EMBL/GenBank/DDBJ whole genome shotgun (WGS) entry which is preliminary data.</text>
</comment>
<feature type="compositionally biased region" description="Basic residues" evidence="1">
    <location>
        <begin position="31"/>
        <end position="48"/>
    </location>
</feature>
<evidence type="ECO:0000256" key="2">
    <source>
        <dbReference type="SAM" id="SignalP"/>
    </source>
</evidence>
<dbReference type="RefSeq" id="XP_040658281.1">
    <property type="nucleotide sequence ID" value="XM_040797398.1"/>
</dbReference>
<dbReference type="GeneID" id="63712699"/>
<dbReference type="EMBL" id="LAYC01000001">
    <property type="protein sequence ID" value="KYK58929.1"/>
    <property type="molecule type" value="Genomic_DNA"/>
</dbReference>
<evidence type="ECO:0000313" key="4">
    <source>
        <dbReference type="Proteomes" id="UP000076580"/>
    </source>
</evidence>
<dbReference type="InParanoid" id="A0A151GP90"/>
<keyword evidence="4" id="KW-1185">Reference proteome</keyword>
<feature type="chain" id="PRO_5007580793" description="Secreted protein" evidence="2">
    <location>
        <begin position="21"/>
        <end position="70"/>
    </location>
</feature>
<keyword evidence="2" id="KW-0732">Signal</keyword>
<reference evidence="3 4" key="1">
    <citation type="journal article" date="2016" name="Sci. Rep.">
        <title>Insights into Adaptations to a Near-Obligate Nematode Endoparasitic Lifestyle from the Finished Genome of Drechmeria coniospora.</title>
        <authorList>
            <person name="Zhang L."/>
            <person name="Zhou Z."/>
            <person name="Guo Q."/>
            <person name="Fokkens L."/>
            <person name="Miskei M."/>
            <person name="Pocsi I."/>
            <person name="Zhang W."/>
            <person name="Chen M."/>
            <person name="Wang L."/>
            <person name="Sun Y."/>
            <person name="Donzelli B.G."/>
            <person name="Gibson D.M."/>
            <person name="Nelson D.R."/>
            <person name="Luo J.G."/>
            <person name="Rep M."/>
            <person name="Liu H."/>
            <person name="Yang S."/>
            <person name="Wang J."/>
            <person name="Krasnoff S.B."/>
            <person name="Xu Y."/>
            <person name="Molnar I."/>
            <person name="Lin M."/>
        </authorList>
    </citation>
    <scope>NUCLEOTIDE SEQUENCE [LARGE SCALE GENOMIC DNA]</scope>
    <source>
        <strain evidence="3 4">ARSEF 6962</strain>
    </source>
</reference>
<dbReference type="AlphaFoldDB" id="A0A151GP90"/>
<name>A0A151GP90_DRECN</name>
<sequence length="70" mass="8074">MANLLFLAFGPSLWLQSAVREPNTVLESIRRASRARVKTRKRRQHGNKRSSPQAPVISRAPTTTVRWWCM</sequence>
<protein>
    <recommendedName>
        <fullName evidence="5">Secreted protein</fullName>
    </recommendedName>
</protein>
<evidence type="ECO:0000256" key="1">
    <source>
        <dbReference type="SAM" id="MobiDB-lite"/>
    </source>
</evidence>
<feature type="region of interest" description="Disordered" evidence="1">
    <location>
        <begin position="31"/>
        <end position="56"/>
    </location>
</feature>